<keyword evidence="1" id="KW-0812">Transmembrane</keyword>
<evidence type="ECO:0000313" key="2">
    <source>
        <dbReference type="EMBL" id="KAH3869438.1"/>
    </source>
</evidence>
<evidence type="ECO:0000313" key="3">
    <source>
        <dbReference type="Proteomes" id="UP000828390"/>
    </source>
</evidence>
<dbReference type="EMBL" id="JAIWYP010000002">
    <property type="protein sequence ID" value="KAH3869438.1"/>
    <property type="molecule type" value="Genomic_DNA"/>
</dbReference>
<evidence type="ECO:0000256" key="1">
    <source>
        <dbReference type="SAM" id="Phobius"/>
    </source>
</evidence>
<dbReference type="SUPFAM" id="SSF90112">
    <property type="entry name" value="Neurotransmitter-gated ion-channel transmembrane pore"/>
    <property type="match status" value="1"/>
</dbReference>
<proteinExistence type="predicted"/>
<dbReference type="GO" id="GO:0016020">
    <property type="term" value="C:membrane"/>
    <property type="evidence" value="ECO:0007669"/>
    <property type="project" value="InterPro"/>
</dbReference>
<organism evidence="2 3">
    <name type="scientific">Dreissena polymorpha</name>
    <name type="common">Zebra mussel</name>
    <name type="synonym">Mytilus polymorpha</name>
    <dbReference type="NCBI Taxonomy" id="45954"/>
    <lineage>
        <taxon>Eukaryota</taxon>
        <taxon>Metazoa</taxon>
        <taxon>Spiralia</taxon>
        <taxon>Lophotrochozoa</taxon>
        <taxon>Mollusca</taxon>
        <taxon>Bivalvia</taxon>
        <taxon>Autobranchia</taxon>
        <taxon>Heteroconchia</taxon>
        <taxon>Euheterodonta</taxon>
        <taxon>Imparidentia</taxon>
        <taxon>Neoheterodontei</taxon>
        <taxon>Myida</taxon>
        <taxon>Dreissenoidea</taxon>
        <taxon>Dreissenidae</taxon>
        <taxon>Dreissena</taxon>
    </lineage>
</organism>
<accession>A0A9D4M380</accession>
<dbReference type="AlphaFoldDB" id="A0A9D4M380"/>
<keyword evidence="1" id="KW-0472">Membrane</keyword>
<dbReference type="Proteomes" id="UP000828390">
    <property type="component" value="Unassembled WGS sequence"/>
</dbReference>
<name>A0A9D4M380_DREPO</name>
<sequence>MVIGAMITAVVILNLRTYSRDPEIPVPKWLIGIYRLWTCADCRKRKKEPFGMSKMRETSKETRIQTVKTISEAENKNDVNKKLSELIDEEQITWKKISDMVDGIAFWLFGLATLCNFAVFLAIVTSRG</sequence>
<protein>
    <submittedName>
        <fullName evidence="2">Uncharacterized protein</fullName>
    </submittedName>
</protein>
<feature type="transmembrane region" description="Helical" evidence="1">
    <location>
        <begin position="104"/>
        <end position="124"/>
    </location>
</feature>
<gene>
    <name evidence="2" type="ORF">DPMN_032605</name>
</gene>
<comment type="caution">
    <text evidence="2">The sequence shown here is derived from an EMBL/GenBank/DDBJ whole genome shotgun (WGS) entry which is preliminary data.</text>
</comment>
<reference evidence="2" key="2">
    <citation type="submission" date="2020-11" db="EMBL/GenBank/DDBJ databases">
        <authorList>
            <person name="McCartney M.A."/>
            <person name="Auch B."/>
            <person name="Kono T."/>
            <person name="Mallez S."/>
            <person name="Becker A."/>
            <person name="Gohl D.M."/>
            <person name="Silverstein K.A.T."/>
            <person name="Koren S."/>
            <person name="Bechman K.B."/>
            <person name="Herman A."/>
            <person name="Abrahante J.E."/>
            <person name="Garbe J."/>
        </authorList>
    </citation>
    <scope>NUCLEOTIDE SEQUENCE</scope>
    <source>
        <strain evidence="2">Duluth1</strain>
        <tissue evidence="2">Whole animal</tissue>
    </source>
</reference>
<reference evidence="2" key="1">
    <citation type="journal article" date="2019" name="bioRxiv">
        <title>The Genome of the Zebra Mussel, Dreissena polymorpha: A Resource for Invasive Species Research.</title>
        <authorList>
            <person name="McCartney M.A."/>
            <person name="Auch B."/>
            <person name="Kono T."/>
            <person name="Mallez S."/>
            <person name="Zhang Y."/>
            <person name="Obille A."/>
            <person name="Becker A."/>
            <person name="Abrahante J.E."/>
            <person name="Garbe J."/>
            <person name="Badalamenti J.P."/>
            <person name="Herman A."/>
            <person name="Mangelson H."/>
            <person name="Liachko I."/>
            <person name="Sullivan S."/>
            <person name="Sone E.D."/>
            <person name="Koren S."/>
            <person name="Silverstein K.A.T."/>
            <person name="Beckman K.B."/>
            <person name="Gohl D.M."/>
        </authorList>
    </citation>
    <scope>NUCLEOTIDE SEQUENCE</scope>
    <source>
        <strain evidence="2">Duluth1</strain>
        <tissue evidence="2">Whole animal</tissue>
    </source>
</reference>
<keyword evidence="3" id="KW-1185">Reference proteome</keyword>
<dbReference type="InterPro" id="IPR036719">
    <property type="entry name" value="Neuro-gated_channel_TM_sf"/>
</dbReference>
<keyword evidence="1" id="KW-1133">Transmembrane helix</keyword>
<dbReference type="GO" id="GO:0006811">
    <property type="term" value="P:monoatomic ion transport"/>
    <property type="evidence" value="ECO:0007669"/>
    <property type="project" value="InterPro"/>
</dbReference>